<dbReference type="PROSITE" id="PS51819">
    <property type="entry name" value="VOC"/>
    <property type="match status" value="1"/>
</dbReference>
<organism evidence="2">
    <name type="scientific">marine metagenome</name>
    <dbReference type="NCBI Taxonomy" id="408172"/>
    <lineage>
        <taxon>unclassified sequences</taxon>
        <taxon>metagenomes</taxon>
        <taxon>ecological metagenomes</taxon>
    </lineage>
</organism>
<feature type="non-terminal residue" evidence="2">
    <location>
        <position position="1"/>
    </location>
</feature>
<dbReference type="EMBL" id="UINC01100788">
    <property type="protein sequence ID" value="SVC61112.1"/>
    <property type="molecule type" value="Genomic_DNA"/>
</dbReference>
<dbReference type="CDD" id="cd06587">
    <property type="entry name" value="VOC"/>
    <property type="match status" value="1"/>
</dbReference>
<dbReference type="InterPro" id="IPR029068">
    <property type="entry name" value="Glyas_Bleomycin-R_OHBP_Dase"/>
</dbReference>
<proteinExistence type="predicted"/>
<gene>
    <name evidence="2" type="ORF">METZ01_LOCUS313966</name>
</gene>
<protein>
    <recommendedName>
        <fullName evidence="1">VOC domain-containing protein</fullName>
    </recommendedName>
</protein>
<dbReference type="Pfam" id="PF00903">
    <property type="entry name" value="Glyoxalase"/>
    <property type="match status" value="1"/>
</dbReference>
<sequence>RDAEETRHFYEDIIGLPLAHVLVSETVPSTGEHCPHAHFFFEMKDGSFIAFFDLDDGKISEPDRSTPPWVNHIAWEVDTREELEAAADRLKVANVEFLGPTDHGWLHSIYFFDPNDIRLEICWRAQTGQVMEDFQATARGKFSDWLESKTAHV</sequence>
<name>A0A382NN09_9ZZZZ</name>
<feature type="domain" description="VOC" evidence="1">
    <location>
        <begin position="1"/>
        <end position="124"/>
    </location>
</feature>
<dbReference type="SUPFAM" id="SSF54593">
    <property type="entry name" value="Glyoxalase/Bleomycin resistance protein/Dihydroxybiphenyl dioxygenase"/>
    <property type="match status" value="1"/>
</dbReference>
<evidence type="ECO:0000313" key="2">
    <source>
        <dbReference type="EMBL" id="SVC61112.1"/>
    </source>
</evidence>
<dbReference type="InterPro" id="IPR037523">
    <property type="entry name" value="VOC_core"/>
</dbReference>
<dbReference type="InterPro" id="IPR004360">
    <property type="entry name" value="Glyas_Fos-R_dOase_dom"/>
</dbReference>
<dbReference type="Gene3D" id="3.10.180.10">
    <property type="entry name" value="2,3-Dihydroxybiphenyl 1,2-Dioxygenase, domain 1"/>
    <property type="match status" value="1"/>
</dbReference>
<dbReference type="AlphaFoldDB" id="A0A382NN09"/>
<reference evidence="2" key="1">
    <citation type="submission" date="2018-05" db="EMBL/GenBank/DDBJ databases">
        <authorList>
            <person name="Lanie J.A."/>
            <person name="Ng W.-L."/>
            <person name="Kazmierczak K.M."/>
            <person name="Andrzejewski T.M."/>
            <person name="Davidsen T.M."/>
            <person name="Wayne K.J."/>
            <person name="Tettelin H."/>
            <person name="Glass J.I."/>
            <person name="Rusch D."/>
            <person name="Podicherti R."/>
            <person name="Tsui H.-C.T."/>
            <person name="Winkler M.E."/>
        </authorList>
    </citation>
    <scope>NUCLEOTIDE SEQUENCE</scope>
</reference>
<evidence type="ECO:0000259" key="1">
    <source>
        <dbReference type="PROSITE" id="PS51819"/>
    </source>
</evidence>
<accession>A0A382NN09</accession>